<evidence type="ECO:0000256" key="7">
    <source>
        <dbReference type="ARBA" id="ARBA00022723"/>
    </source>
</evidence>
<evidence type="ECO:0000256" key="9">
    <source>
        <dbReference type="ARBA" id="ARBA00022989"/>
    </source>
</evidence>
<protein>
    <submittedName>
        <fullName evidence="15">Cytochrome b</fullName>
    </submittedName>
</protein>
<evidence type="ECO:0000256" key="13">
    <source>
        <dbReference type="SAM" id="Phobius"/>
    </source>
</evidence>
<feature type="domain" description="Cytochrome b561 bacterial/Ni-hydrogenase" evidence="14">
    <location>
        <begin position="15"/>
        <end position="183"/>
    </location>
</feature>
<dbReference type="Pfam" id="PF01292">
    <property type="entry name" value="Ni_hydr_CYTB"/>
    <property type="match status" value="1"/>
</dbReference>
<name>A0A5B0E187_9HYPH</name>
<evidence type="ECO:0000256" key="11">
    <source>
        <dbReference type="ARBA" id="ARBA00023136"/>
    </source>
</evidence>
<comment type="subcellular location">
    <subcellularLocation>
        <location evidence="2">Cell membrane</location>
        <topology evidence="2">Multi-pass membrane protein</topology>
    </subcellularLocation>
</comment>
<keyword evidence="6 13" id="KW-0812">Transmembrane</keyword>
<keyword evidence="5" id="KW-0349">Heme</keyword>
<sequence>MASGSAGWLDSPAKYGRVSRFFHWAMAALLLWQFTSAILRVVAKDTAVAGFFWSTHFSVGFSIFVLVWLRGIWGLYNYASGHRPSYAGIHFGRLAVLGHLVLYALMAMIPTMAIVRAYGSGRGFTPFGIEIFAATGERIPALMAPANAAHGLLGWLLLVLIVGHIMMSVLHRVVWKEDILSRMSAR</sequence>
<dbReference type="GO" id="GO:0009055">
    <property type="term" value="F:electron transfer activity"/>
    <property type="evidence" value="ECO:0007669"/>
    <property type="project" value="InterPro"/>
</dbReference>
<keyword evidence="11 13" id="KW-0472">Membrane</keyword>
<evidence type="ECO:0000313" key="16">
    <source>
        <dbReference type="Proteomes" id="UP000324738"/>
    </source>
</evidence>
<accession>A0A5B0E187</accession>
<comment type="cofactor">
    <cofactor evidence="1">
        <name>heme b</name>
        <dbReference type="ChEBI" id="CHEBI:60344"/>
    </cofactor>
</comment>
<feature type="transmembrane region" description="Helical" evidence="13">
    <location>
        <begin position="51"/>
        <end position="73"/>
    </location>
</feature>
<keyword evidence="9 13" id="KW-1133">Transmembrane helix</keyword>
<evidence type="ECO:0000313" key="15">
    <source>
        <dbReference type="EMBL" id="KAA0971731.1"/>
    </source>
</evidence>
<feature type="transmembrane region" description="Helical" evidence="13">
    <location>
        <begin position="94"/>
        <end position="118"/>
    </location>
</feature>
<evidence type="ECO:0000256" key="8">
    <source>
        <dbReference type="ARBA" id="ARBA00022982"/>
    </source>
</evidence>
<keyword evidence="4" id="KW-1003">Cell membrane</keyword>
<dbReference type="PANTHER" id="PTHR30529:SF1">
    <property type="entry name" value="CYTOCHROME B561 HOMOLOG 2"/>
    <property type="match status" value="1"/>
</dbReference>
<dbReference type="GO" id="GO:0020037">
    <property type="term" value="F:heme binding"/>
    <property type="evidence" value="ECO:0007669"/>
    <property type="project" value="TreeGrafter"/>
</dbReference>
<evidence type="ECO:0000256" key="4">
    <source>
        <dbReference type="ARBA" id="ARBA00022475"/>
    </source>
</evidence>
<feature type="transmembrane region" description="Helical" evidence="13">
    <location>
        <begin position="21"/>
        <end position="39"/>
    </location>
</feature>
<dbReference type="SUPFAM" id="SSF81342">
    <property type="entry name" value="Transmembrane di-heme cytochromes"/>
    <property type="match status" value="1"/>
</dbReference>
<keyword evidence="3" id="KW-0813">Transport</keyword>
<dbReference type="OrthoDB" id="7280471at2"/>
<evidence type="ECO:0000256" key="5">
    <source>
        <dbReference type="ARBA" id="ARBA00022617"/>
    </source>
</evidence>
<organism evidence="15 16">
    <name type="scientific">Aureimonas fodinaquatilis</name>
    <dbReference type="NCBI Taxonomy" id="2565783"/>
    <lineage>
        <taxon>Bacteria</taxon>
        <taxon>Pseudomonadati</taxon>
        <taxon>Pseudomonadota</taxon>
        <taxon>Alphaproteobacteria</taxon>
        <taxon>Hyphomicrobiales</taxon>
        <taxon>Aurantimonadaceae</taxon>
        <taxon>Aureimonas</taxon>
    </lineage>
</organism>
<evidence type="ECO:0000259" key="14">
    <source>
        <dbReference type="Pfam" id="PF01292"/>
    </source>
</evidence>
<keyword evidence="8" id="KW-0249">Electron transport</keyword>
<dbReference type="GO" id="GO:0005886">
    <property type="term" value="C:plasma membrane"/>
    <property type="evidence" value="ECO:0007669"/>
    <property type="project" value="UniProtKB-SubCell"/>
</dbReference>
<feature type="transmembrane region" description="Helical" evidence="13">
    <location>
        <begin position="152"/>
        <end position="174"/>
    </location>
</feature>
<proteinExistence type="inferred from homology"/>
<dbReference type="Proteomes" id="UP000324738">
    <property type="component" value="Unassembled WGS sequence"/>
</dbReference>
<dbReference type="AlphaFoldDB" id="A0A5B0E187"/>
<dbReference type="InterPro" id="IPR016174">
    <property type="entry name" value="Di-haem_cyt_TM"/>
</dbReference>
<comment type="caution">
    <text evidence="15">The sequence shown here is derived from an EMBL/GenBank/DDBJ whole genome shotgun (WGS) entry which is preliminary data.</text>
</comment>
<keyword evidence="7" id="KW-0479">Metal-binding</keyword>
<keyword evidence="16" id="KW-1185">Reference proteome</keyword>
<evidence type="ECO:0000256" key="3">
    <source>
        <dbReference type="ARBA" id="ARBA00022448"/>
    </source>
</evidence>
<dbReference type="InterPro" id="IPR011577">
    <property type="entry name" value="Cyt_b561_bac/Ni-Hgenase"/>
</dbReference>
<dbReference type="EMBL" id="VTWH01000001">
    <property type="protein sequence ID" value="KAA0971731.1"/>
    <property type="molecule type" value="Genomic_DNA"/>
</dbReference>
<gene>
    <name evidence="15" type="ORF">FPY71_00945</name>
</gene>
<dbReference type="GO" id="GO:0046872">
    <property type="term" value="F:metal ion binding"/>
    <property type="evidence" value="ECO:0007669"/>
    <property type="project" value="UniProtKB-KW"/>
</dbReference>
<evidence type="ECO:0000256" key="12">
    <source>
        <dbReference type="ARBA" id="ARBA00037975"/>
    </source>
</evidence>
<evidence type="ECO:0000256" key="1">
    <source>
        <dbReference type="ARBA" id="ARBA00001970"/>
    </source>
</evidence>
<evidence type="ECO:0000256" key="10">
    <source>
        <dbReference type="ARBA" id="ARBA00023004"/>
    </source>
</evidence>
<evidence type="ECO:0000256" key="2">
    <source>
        <dbReference type="ARBA" id="ARBA00004651"/>
    </source>
</evidence>
<evidence type="ECO:0000256" key="6">
    <source>
        <dbReference type="ARBA" id="ARBA00022692"/>
    </source>
</evidence>
<dbReference type="InterPro" id="IPR052168">
    <property type="entry name" value="Cytochrome_b561_oxidase"/>
</dbReference>
<dbReference type="GO" id="GO:0022904">
    <property type="term" value="P:respiratory electron transport chain"/>
    <property type="evidence" value="ECO:0007669"/>
    <property type="project" value="InterPro"/>
</dbReference>
<keyword evidence="10" id="KW-0408">Iron</keyword>
<dbReference type="RefSeq" id="WP_149296720.1">
    <property type="nucleotide sequence ID" value="NZ_VTWH01000001.1"/>
</dbReference>
<reference evidence="15 16" key="1">
    <citation type="submission" date="2019-08" db="EMBL/GenBank/DDBJ databases">
        <title>Aureimonas fodiniaquatilis sp. nov., isolated from a coal mine wastewater.</title>
        <authorList>
            <person name="Kim W."/>
        </authorList>
    </citation>
    <scope>NUCLEOTIDE SEQUENCE [LARGE SCALE GENOMIC DNA]</scope>
    <source>
        <strain evidence="15 16">CAU 1482</strain>
    </source>
</reference>
<dbReference type="PANTHER" id="PTHR30529">
    <property type="entry name" value="CYTOCHROME B561"/>
    <property type="match status" value="1"/>
</dbReference>
<comment type="similarity">
    <text evidence="12">Belongs to the cytochrome b561 family.</text>
</comment>